<dbReference type="FunFam" id="3.40.50.720:FF:000039">
    <property type="entry name" value="Alcohol dehydrogenase AdhP"/>
    <property type="match status" value="1"/>
</dbReference>
<dbReference type="InterPro" id="IPR036291">
    <property type="entry name" value="NAD(P)-bd_dom_sf"/>
</dbReference>
<evidence type="ECO:0000256" key="1">
    <source>
        <dbReference type="ARBA" id="ARBA00001947"/>
    </source>
</evidence>
<evidence type="ECO:0000256" key="2">
    <source>
        <dbReference type="ARBA" id="ARBA00008072"/>
    </source>
</evidence>
<comment type="catalytic activity">
    <reaction evidence="9">
        <text>a secondary alcohol + NAD(+) = a ketone + NADH + H(+)</text>
        <dbReference type="Rhea" id="RHEA:10740"/>
        <dbReference type="ChEBI" id="CHEBI:15378"/>
        <dbReference type="ChEBI" id="CHEBI:17087"/>
        <dbReference type="ChEBI" id="CHEBI:35681"/>
        <dbReference type="ChEBI" id="CHEBI:57540"/>
        <dbReference type="ChEBI" id="CHEBI:57945"/>
        <dbReference type="EC" id="1.1.1.1"/>
    </reaction>
</comment>
<comment type="catalytic activity">
    <reaction evidence="10">
        <text>a primary alcohol + NAD(+) = an aldehyde + NADH + H(+)</text>
        <dbReference type="Rhea" id="RHEA:10736"/>
        <dbReference type="ChEBI" id="CHEBI:15378"/>
        <dbReference type="ChEBI" id="CHEBI:15734"/>
        <dbReference type="ChEBI" id="CHEBI:17478"/>
        <dbReference type="ChEBI" id="CHEBI:57540"/>
        <dbReference type="ChEBI" id="CHEBI:57945"/>
        <dbReference type="EC" id="1.1.1.1"/>
    </reaction>
</comment>
<proteinExistence type="inferred from homology"/>
<dbReference type="PANTHER" id="PTHR42940:SF7">
    <property type="entry name" value="ALCOHOL DEHYDROGENASE-LIKE N-TERMINAL DOMAIN-CONTAINING PROTEIN"/>
    <property type="match status" value="1"/>
</dbReference>
<accession>A0A291RIR1</accession>
<comment type="similarity">
    <text evidence="2 11">Belongs to the zinc-containing alcohol dehydrogenase family.</text>
</comment>
<dbReference type="GO" id="GO:0004022">
    <property type="term" value="F:alcohol dehydrogenase (NAD+) activity"/>
    <property type="evidence" value="ECO:0007669"/>
    <property type="project" value="UniProtKB-EC"/>
</dbReference>
<evidence type="ECO:0000256" key="9">
    <source>
        <dbReference type="ARBA" id="ARBA00049164"/>
    </source>
</evidence>
<dbReference type="Gene3D" id="3.90.180.10">
    <property type="entry name" value="Medium-chain alcohol dehydrogenases, catalytic domain"/>
    <property type="match status" value="1"/>
</dbReference>
<evidence type="ECO:0000256" key="4">
    <source>
        <dbReference type="ARBA" id="ARBA00016352"/>
    </source>
</evidence>
<keyword evidence="8" id="KW-0520">NAD</keyword>
<dbReference type="InterPro" id="IPR002328">
    <property type="entry name" value="ADH_Zn_CS"/>
</dbReference>
<dbReference type="InterPro" id="IPR013154">
    <property type="entry name" value="ADH-like_N"/>
</dbReference>
<feature type="domain" description="Enoyl reductase (ER)" evidence="12">
    <location>
        <begin position="15"/>
        <end position="334"/>
    </location>
</feature>
<dbReference type="EMBL" id="CP023778">
    <property type="protein sequence ID" value="ATL67205.1"/>
    <property type="molecule type" value="Genomic_DNA"/>
</dbReference>
<protein>
    <recommendedName>
        <fullName evidence="4">Alcohol dehydrogenase</fullName>
        <ecNumber evidence="3">1.1.1.1</ecNumber>
    </recommendedName>
</protein>
<dbReference type="GeneID" id="88358584"/>
<gene>
    <name evidence="13" type="ORF">CRH09_14375</name>
</gene>
<reference evidence="13 14" key="1">
    <citation type="submission" date="2017-10" db="EMBL/GenBank/DDBJ databases">
        <title>Comparative genomics between pathogenic Norcardia.</title>
        <authorList>
            <person name="Zeng L."/>
        </authorList>
    </citation>
    <scope>NUCLEOTIDE SEQUENCE [LARGE SCALE GENOMIC DNA]</scope>
    <source>
        <strain evidence="13 14">NC_YFY_NT001</strain>
    </source>
</reference>
<dbReference type="Gene3D" id="3.40.50.720">
    <property type="entry name" value="NAD(P)-binding Rossmann-like Domain"/>
    <property type="match status" value="1"/>
</dbReference>
<name>A0A291RIR1_9NOCA</name>
<dbReference type="SUPFAM" id="SSF51735">
    <property type="entry name" value="NAD(P)-binding Rossmann-fold domains"/>
    <property type="match status" value="1"/>
</dbReference>
<evidence type="ECO:0000256" key="8">
    <source>
        <dbReference type="ARBA" id="ARBA00023027"/>
    </source>
</evidence>
<keyword evidence="6 11" id="KW-0862">Zinc</keyword>
<dbReference type="Pfam" id="PF08240">
    <property type="entry name" value="ADH_N"/>
    <property type="match status" value="1"/>
</dbReference>
<dbReference type="Pfam" id="PF00107">
    <property type="entry name" value="ADH_zinc_N"/>
    <property type="match status" value="1"/>
</dbReference>
<dbReference type="InterPro" id="IPR020843">
    <property type="entry name" value="ER"/>
</dbReference>
<keyword evidence="7" id="KW-0560">Oxidoreductase</keyword>
<evidence type="ECO:0000259" key="12">
    <source>
        <dbReference type="SMART" id="SM00829"/>
    </source>
</evidence>
<organism evidence="13 14">
    <name type="scientific">Nocardia terpenica</name>
    <dbReference type="NCBI Taxonomy" id="455432"/>
    <lineage>
        <taxon>Bacteria</taxon>
        <taxon>Bacillati</taxon>
        <taxon>Actinomycetota</taxon>
        <taxon>Actinomycetes</taxon>
        <taxon>Mycobacteriales</taxon>
        <taxon>Nocardiaceae</taxon>
        <taxon>Nocardia</taxon>
    </lineage>
</organism>
<dbReference type="InterPro" id="IPR011032">
    <property type="entry name" value="GroES-like_sf"/>
</dbReference>
<dbReference type="GO" id="GO:0008270">
    <property type="term" value="F:zinc ion binding"/>
    <property type="evidence" value="ECO:0007669"/>
    <property type="project" value="InterPro"/>
</dbReference>
<evidence type="ECO:0000256" key="5">
    <source>
        <dbReference type="ARBA" id="ARBA00022723"/>
    </source>
</evidence>
<dbReference type="RefSeq" id="WP_098694351.1">
    <property type="nucleotide sequence ID" value="NZ_CP023778.1"/>
</dbReference>
<dbReference type="Proteomes" id="UP000221961">
    <property type="component" value="Chromosome"/>
</dbReference>
<evidence type="ECO:0000256" key="7">
    <source>
        <dbReference type="ARBA" id="ARBA00023002"/>
    </source>
</evidence>
<evidence type="ECO:0000256" key="6">
    <source>
        <dbReference type="ARBA" id="ARBA00022833"/>
    </source>
</evidence>
<evidence type="ECO:0000256" key="11">
    <source>
        <dbReference type="RuleBase" id="RU361277"/>
    </source>
</evidence>
<dbReference type="EC" id="1.1.1.1" evidence="3"/>
<dbReference type="AlphaFoldDB" id="A0A291RIR1"/>
<evidence type="ECO:0000256" key="3">
    <source>
        <dbReference type="ARBA" id="ARBA00013190"/>
    </source>
</evidence>
<evidence type="ECO:0000313" key="14">
    <source>
        <dbReference type="Proteomes" id="UP000221961"/>
    </source>
</evidence>
<keyword evidence="5 11" id="KW-0479">Metal-binding</keyword>
<dbReference type="PROSITE" id="PS00059">
    <property type="entry name" value="ADH_ZINC"/>
    <property type="match status" value="1"/>
</dbReference>
<dbReference type="KEGG" id="ntp:CRH09_14375"/>
<sequence length="336" mass="35079">MSSATMRAVRVTSAGAPFEATTIPVPEPAAGQVRVRVHACGVCGGENIARLGLLGVQLPRVPGHEIAGEIDALGEGVTAWAVGDRVGIGWHGGHCFTCTQCRRGDFANCANRGIVGVSYDGGYAEYVVAPQETLARIPEGLSFAEAGPLMCAGITSFNALRNSGARPGDTVVVHGVGGLGHLAIQFAARMGFRTIAVNRGRAKEDIARELGADEYVDAEAGSAGASVEKLGGADLVFSTVGSSPAQADLVQGLRPNGRLLIVASDHRPLEVSPDLLVFGRRTVSGWYSGHAQDSQEAMEFAALKGVRPLVETYPLEEAEAAFQSMGKARFRNVLTL</sequence>
<dbReference type="PANTHER" id="PTHR42940">
    <property type="entry name" value="ALCOHOL DEHYDROGENASE 1-RELATED"/>
    <property type="match status" value="1"/>
</dbReference>
<dbReference type="SMART" id="SM00829">
    <property type="entry name" value="PKS_ER"/>
    <property type="match status" value="1"/>
</dbReference>
<evidence type="ECO:0000256" key="10">
    <source>
        <dbReference type="ARBA" id="ARBA00049243"/>
    </source>
</evidence>
<dbReference type="InterPro" id="IPR013149">
    <property type="entry name" value="ADH-like_C"/>
</dbReference>
<evidence type="ECO:0000313" key="13">
    <source>
        <dbReference type="EMBL" id="ATL67205.1"/>
    </source>
</evidence>
<comment type="cofactor">
    <cofactor evidence="1 11">
        <name>Zn(2+)</name>
        <dbReference type="ChEBI" id="CHEBI:29105"/>
    </cofactor>
</comment>
<dbReference type="GO" id="GO:0005737">
    <property type="term" value="C:cytoplasm"/>
    <property type="evidence" value="ECO:0007669"/>
    <property type="project" value="TreeGrafter"/>
</dbReference>
<dbReference type="SUPFAM" id="SSF50129">
    <property type="entry name" value="GroES-like"/>
    <property type="match status" value="1"/>
</dbReference>